<name>A0ABU6P2L0_9BACI</name>
<dbReference type="RefSeq" id="WP_169800433.1">
    <property type="nucleotide sequence ID" value="NZ_JARTFQ010000006.1"/>
</dbReference>
<dbReference type="GeneID" id="301143527"/>
<evidence type="ECO:0000313" key="1">
    <source>
        <dbReference type="EMBL" id="MED4403602.1"/>
    </source>
</evidence>
<protein>
    <submittedName>
        <fullName evidence="1">Uncharacterized protein</fullName>
    </submittedName>
</protein>
<reference evidence="1 2" key="1">
    <citation type="submission" date="2023-03" db="EMBL/GenBank/DDBJ databases">
        <title>Bacillus Genome Sequencing.</title>
        <authorList>
            <person name="Dunlap C."/>
        </authorList>
    </citation>
    <scope>NUCLEOTIDE SEQUENCE [LARGE SCALE GENOMIC DNA]</scope>
    <source>
        <strain evidence="1 2">NRS-1717</strain>
    </source>
</reference>
<dbReference type="Proteomes" id="UP001342826">
    <property type="component" value="Unassembled WGS sequence"/>
</dbReference>
<evidence type="ECO:0000313" key="2">
    <source>
        <dbReference type="Proteomes" id="UP001342826"/>
    </source>
</evidence>
<sequence length="52" mass="6023">MAKNNRGKRLYKLPSRGRGICPLCGKTRIKLLYPYRTAANELLQVCKNCRQK</sequence>
<comment type="caution">
    <text evidence="1">The sequence shown here is derived from an EMBL/GenBank/DDBJ whole genome shotgun (WGS) entry which is preliminary data.</text>
</comment>
<accession>A0ABU6P2L0</accession>
<proteinExistence type="predicted"/>
<keyword evidence="2" id="KW-1185">Reference proteome</keyword>
<gene>
    <name evidence="1" type="ORF">P9271_20030</name>
</gene>
<dbReference type="EMBL" id="JARTFS010000018">
    <property type="protein sequence ID" value="MED4403602.1"/>
    <property type="molecule type" value="Genomic_DNA"/>
</dbReference>
<organism evidence="1 2">
    <name type="scientific">Metabacillus fastidiosus</name>
    <dbReference type="NCBI Taxonomy" id="1458"/>
    <lineage>
        <taxon>Bacteria</taxon>
        <taxon>Bacillati</taxon>
        <taxon>Bacillota</taxon>
        <taxon>Bacilli</taxon>
        <taxon>Bacillales</taxon>
        <taxon>Bacillaceae</taxon>
        <taxon>Metabacillus</taxon>
    </lineage>
</organism>